<accession>A0A521CIW5</accession>
<sequence length="110" mass="12377">MKIDKEEIKQLIEKQLSIVERKMYSLKELTGAIAPDDAIGRVSRMDAINNKSVNEAALRQSEAKLKKLHYALDHLNDADFGLCIDCKAPIPPGRLVLMPESRKCVRCAQK</sequence>
<evidence type="ECO:0000256" key="2">
    <source>
        <dbReference type="ARBA" id="ARBA00022771"/>
    </source>
</evidence>
<dbReference type="Pfam" id="PF01258">
    <property type="entry name" value="zf-dskA_traR"/>
    <property type="match status" value="1"/>
</dbReference>
<name>A0A521CIW5_SACCC</name>
<feature type="zinc finger region" description="dksA C4-type" evidence="4">
    <location>
        <begin position="83"/>
        <end position="107"/>
    </location>
</feature>
<organism evidence="6 7">
    <name type="scientific">Saccharicrinis carchari</name>
    <dbReference type="NCBI Taxonomy" id="1168039"/>
    <lineage>
        <taxon>Bacteria</taxon>
        <taxon>Pseudomonadati</taxon>
        <taxon>Bacteroidota</taxon>
        <taxon>Bacteroidia</taxon>
        <taxon>Marinilabiliales</taxon>
        <taxon>Marinilabiliaceae</taxon>
        <taxon>Saccharicrinis</taxon>
    </lineage>
</organism>
<evidence type="ECO:0000259" key="5">
    <source>
        <dbReference type="Pfam" id="PF01258"/>
    </source>
</evidence>
<dbReference type="SUPFAM" id="SSF57716">
    <property type="entry name" value="Glucocorticoid receptor-like (DNA-binding domain)"/>
    <property type="match status" value="1"/>
</dbReference>
<dbReference type="InterPro" id="IPR000962">
    <property type="entry name" value="Znf_DskA_TraR"/>
</dbReference>
<evidence type="ECO:0000313" key="6">
    <source>
        <dbReference type="EMBL" id="SMO59332.1"/>
    </source>
</evidence>
<protein>
    <submittedName>
        <fullName evidence="6">Transcriptional regulator, TraR/DksA family</fullName>
    </submittedName>
</protein>
<dbReference type="EMBL" id="FXTB01000003">
    <property type="protein sequence ID" value="SMO59332.1"/>
    <property type="molecule type" value="Genomic_DNA"/>
</dbReference>
<dbReference type="Proteomes" id="UP000319040">
    <property type="component" value="Unassembled WGS sequence"/>
</dbReference>
<keyword evidence="3" id="KW-0862">Zinc</keyword>
<proteinExistence type="predicted"/>
<dbReference type="PANTHER" id="PTHR33823">
    <property type="entry name" value="RNA POLYMERASE-BINDING TRANSCRIPTION FACTOR DKSA-RELATED"/>
    <property type="match status" value="1"/>
</dbReference>
<evidence type="ECO:0000256" key="4">
    <source>
        <dbReference type="PROSITE-ProRule" id="PRU00510"/>
    </source>
</evidence>
<evidence type="ECO:0000256" key="3">
    <source>
        <dbReference type="ARBA" id="ARBA00022833"/>
    </source>
</evidence>
<gene>
    <name evidence="6" type="ORF">SAMN06265379_103182</name>
</gene>
<keyword evidence="7" id="KW-1185">Reference proteome</keyword>
<dbReference type="RefSeq" id="WP_142532895.1">
    <property type="nucleotide sequence ID" value="NZ_FXTB01000003.1"/>
</dbReference>
<dbReference type="PROSITE" id="PS51128">
    <property type="entry name" value="ZF_DKSA_2"/>
    <property type="match status" value="1"/>
</dbReference>
<dbReference type="PANTHER" id="PTHR33823:SF4">
    <property type="entry name" value="GENERAL STRESS PROTEIN 16O"/>
    <property type="match status" value="1"/>
</dbReference>
<reference evidence="6 7" key="1">
    <citation type="submission" date="2017-05" db="EMBL/GenBank/DDBJ databases">
        <authorList>
            <person name="Varghese N."/>
            <person name="Submissions S."/>
        </authorList>
    </citation>
    <scope>NUCLEOTIDE SEQUENCE [LARGE SCALE GENOMIC DNA]</scope>
    <source>
        <strain evidence="6 7">DSM 27040</strain>
    </source>
</reference>
<keyword evidence="1" id="KW-0479">Metal-binding</keyword>
<dbReference type="OrthoDB" id="1121111at2"/>
<dbReference type="AlphaFoldDB" id="A0A521CIW5"/>
<dbReference type="Gene3D" id="1.20.120.910">
    <property type="entry name" value="DksA, coiled-coil domain"/>
    <property type="match status" value="1"/>
</dbReference>
<keyword evidence="2" id="KW-0863">Zinc-finger</keyword>
<evidence type="ECO:0000256" key="1">
    <source>
        <dbReference type="ARBA" id="ARBA00022723"/>
    </source>
</evidence>
<dbReference type="GO" id="GO:0008270">
    <property type="term" value="F:zinc ion binding"/>
    <property type="evidence" value="ECO:0007669"/>
    <property type="project" value="UniProtKB-KW"/>
</dbReference>
<feature type="domain" description="Zinc finger DksA/TraR C4-type" evidence="5">
    <location>
        <begin position="79"/>
        <end position="110"/>
    </location>
</feature>
<evidence type="ECO:0000313" key="7">
    <source>
        <dbReference type="Proteomes" id="UP000319040"/>
    </source>
</evidence>